<proteinExistence type="predicted"/>
<organism evidence="6 7">
    <name type="scientific">Sporothrix bragantina</name>
    <dbReference type="NCBI Taxonomy" id="671064"/>
    <lineage>
        <taxon>Eukaryota</taxon>
        <taxon>Fungi</taxon>
        <taxon>Dikarya</taxon>
        <taxon>Ascomycota</taxon>
        <taxon>Pezizomycotina</taxon>
        <taxon>Sordariomycetes</taxon>
        <taxon>Sordariomycetidae</taxon>
        <taxon>Ophiostomatales</taxon>
        <taxon>Ophiostomataceae</taxon>
        <taxon>Sporothrix</taxon>
    </lineage>
</organism>
<feature type="transmembrane region" description="Helical" evidence="5">
    <location>
        <begin position="142"/>
        <end position="167"/>
    </location>
</feature>
<dbReference type="SUPFAM" id="SSF103481">
    <property type="entry name" value="Multidrug resistance efflux transporter EmrE"/>
    <property type="match status" value="1"/>
</dbReference>
<evidence type="ECO:0000256" key="1">
    <source>
        <dbReference type="ARBA" id="ARBA00004141"/>
    </source>
</evidence>
<dbReference type="InterPro" id="IPR007271">
    <property type="entry name" value="Nuc_sug_transpt"/>
</dbReference>
<feature type="transmembrane region" description="Helical" evidence="5">
    <location>
        <begin position="197"/>
        <end position="218"/>
    </location>
</feature>
<evidence type="ECO:0000256" key="2">
    <source>
        <dbReference type="ARBA" id="ARBA00022692"/>
    </source>
</evidence>
<dbReference type="Proteomes" id="UP001642406">
    <property type="component" value="Unassembled WGS sequence"/>
</dbReference>
<comment type="caution">
    <text evidence="6">The sequence shown here is derived from an EMBL/GenBank/DDBJ whole genome shotgun (WGS) entry which is preliminary data.</text>
</comment>
<feature type="transmembrane region" description="Helical" evidence="5">
    <location>
        <begin position="6"/>
        <end position="24"/>
    </location>
</feature>
<dbReference type="PANTHER" id="PTHR13146:SF0">
    <property type="entry name" value="SOLUTE CARRIER FAMILY 35 MEMBER F6"/>
    <property type="match status" value="1"/>
</dbReference>
<reference evidence="6 7" key="1">
    <citation type="submission" date="2024-01" db="EMBL/GenBank/DDBJ databases">
        <authorList>
            <person name="Allen C."/>
            <person name="Tagirdzhanova G."/>
        </authorList>
    </citation>
    <scope>NUCLEOTIDE SEQUENCE [LARGE SCALE GENOMIC DNA]</scope>
</reference>
<name>A0ABP0AZ44_9PEZI</name>
<evidence type="ECO:0008006" key="8">
    <source>
        <dbReference type="Google" id="ProtNLM"/>
    </source>
</evidence>
<evidence type="ECO:0000313" key="6">
    <source>
        <dbReference type="EMBL" id="CAK7212384.1"/>
    </source>
</evidence>
<feature type="transmembrane region" description="Helical" evidence="5">
    <location>
        <begin position="328"/>
        <end position="347"/>
    </location>
</feature>
<evidence type="ECO:0000256" key="4">
    <source>
        <dbReference type="ARBA" id="ARBA00023136"/>
    </source>
</evidence>
<keyword evidence="3 5" id="KW-1133">Transmembrane helix</keyword>
<feature type="transmembrane region" description="Helical" evidence="5">
    <location>
        <begin position="285"/>
        <end position="302"/>
    </location>
</feature>
<evidence type="ECO:0000256" key="3">
    <source>
        <dbReference type="ARBA" id="ARBA00022989"/>
    </source>
</evidence>
<dbReference type="PANTHER" id="PTHR13146">
    <property type="match status" value="1"/>
</dbReference>
<gene>
    <name evidence="6" type="ORF">SBRCBS47491_001445</name>
</gene>
<dbReference type="PIRSF" id="PIRSF036436">
    <property type="entry name" value="UCP036436"/>
    <property type="match status" value="1"/>
</dbReference>
<dbReference type="Pfam" id="PF04142">
    <property type="entry name" value="Nuc_sug_transp"/>
    <property type="match status" value="1"/>
</dbReference>
<sequence length="427" mass="46511">MASRYLIPFLVAMMLLTGVCNTLLTKYQDNQCVRNCDDPDPKKRAYFEQPVLQTAQMFVGEMGCWLVVGLMSLYERHQVRKNGGVAASRRPEAGYQAVNSSAPEDDAAADAASIHSTTALNGNGPVKFLATEENSVLRGFGILLLALPSICDILGTTLMNAGLLLVAASIYQMTRGALVLFVGLFSVIFLHRHLYAFQWLSLGGVVLGVAIVGLAGAISPDTATNASVVVSAAAADVGTDALRVIIGVLLIAGAQIFTATQFVLEEWILERSTIEPIRVVGWEGLFGFGVTLLGMVVLHFTIGRTEAGQYGYFDMVEGWRQMTSDPRILGTSVLIMISIGGFNFFGLSVTRNVSATSRSTIDTCRTLFIWLVSLGLGWESFKWLQVLGFVLLVYFTFVFNGIIEPPLKVLQRPRVEELLPEEPVEHM</sequence>
<dbReference type="EMBL" id="CAWUHC010000008">
    <property type="protein sequence ID" value="CAK7212384.1"/>
    <property type="molecule type" value="Genomic_DNA"/>
</dbReference>
<dbReference type="InterPro" id="IPR012404">
    <property type="entry name" value="UCP036436"/>
</dbReference>
<dbReference type="InterPro" id="IPR037185">
    <property type="entry name" value="EmrE-like"/>
</dbReference>
<evidence type="ECO:0000256" key="5">
    <source>
        <dbReference type="SAM" id="Phobius"/>
    </source>
</evidence>
<accession>A0ABP0AZ44</accession>
<feature type="transmembrane region" description="Helical" evidence="5">
    <location>
        <begin position="244"/>
        <end position="264"/>
    </location>
</feature>
<feature type="transmembrane region" description="Helical" evidence="5">
    <location>
        <begin position="384"/>
        <end position="403"/>
    </location>
</feature>
<comment type="subcellular location">
    <subcellularLocation>
        <location evidence="1">Membrane</location>
        <topology evidence="1">Multi-pass membrane protein</topology>
    </subcellularLocation>
</comment>
<keyword evidence="7" id="KW-1185">Reference proteome</keyword>
<protein>
    <recommendedName>
        <fullName evidence="8">Integral membrane protein</fullName>
    </recommendedName>
</protein>
<evidence type="ECO:0000313" key="7">
    <source>
        <dbReference type="Proteomes" id="UP001642406"/>
    </source>
</evidence>
<keyword evidence="2 5" id="KW-0812">Transmembrane</keyword>
<keyword evidence="4 5" id="KW-0472">Membrane</keyword>
<feature type="transmembrane region" description="Helical" evidence="5">
    <location>
        <begin position="173"/>
        <end position="190"/>
    </location>
</feature>